<dbReference type="EMBL" id="LR786825">
    <property type="protein sequence ID" value="CAB3262687.1"/>
    <property type="molecule type" value="mRNA"/>
</dbReference>
<evidence type="ECO:0000256" key="2">
    <source>
        <dbReference type="ARBA" id="ARBA00008661"/>
    </source>
</evidence>
<keyword evidence="6 10" id="KW-0735">Signal-anchor</keyword>
<evidence type="ECO:0000256" key="7">
    <source>
        <dbReference type="ARBA" id="ARBA00022989"/>
    </source>
</evidence>
<comment type="subcellular location">
    <subcellularLocation>
        <location evidence="1 10">Golgi apparatus membrane</location>
        <topology evidence="1 10">Single-pass type II membrane protein</topology>
    </subcellularLocation>
</comment>
<evidence type="ECO:0000256" key="6">
    <source>
        <dbReference type="ARBA" id="ARBA00022968"/>
    </source>
</evidence>
<dbReference type="Pfam" id="PF01762">
    <property type="entry name" value="Galactosyl_T"/>
    <property type="match status" value="1"/>
</dbReference>
<keyword evidence="7 10" id="KW-1133">Transmembrane helix</keyword>
<evidence type="ECO:0000256" key="9">
    <source>
        <dbReference type="ARBA" id="ARBA00023136"/>
    </source>
</evidence>
<evidence type="ECO:0000256" key="5">
    <source>
        <dbReference type="ARBA" id="ARBA00022692"/>
    </source>
</evidence>
<evidence type="ECO:0000256" key="3">
    <source>
        <dbReference type="ARBA" id="ARBA00022676"/>
    </source>
</evidence>
<dbReference type="InterPro" id="IPR002659">
    <property type="entry name" value="Glyco_trans_31"/>
</dbReference>
<keyword evidence="5 10" id="KW-0812">Transmembrane</keyword>
<sequence length="399" mass="46457">MRFTGKILKLLVGIGLVNYTIFVIFWQLKGTMNLNTRVARNQNNTALWKSNTSSTTLLTTTTTTTTLSTTTESVKDSKSYMNNVTTKRPEATYIIEPRDIVEPYQMSDYNFKCQNYKREKVFEPSWTMVIFVKSKASNFDRRKVIRSTWGKYKVVGSVRLEKVFVLGKVEETEIQTKIKLENETNGDMLQYTGPDDYRNMPLKISSAMQWAAHNLPPEFIYASTDDDFLLNFASALKLIQQRIETRQQTKKLNLTETLKSLPIYCLYYKGDKTKPERNKGNKYYISEKEYSTETYPPYCGGGFYTISVEMLRELHNLSRVTITLPMDDVWVTGLLRQKLGRGDDNIEIIQPPKPVPKNKIIWKHFWGDYGKKQKNIPKMLYDSWRAWEPEIASKPFCIR</sequence>
<keyword evidence="8 10" id="KW-0333">Golgi apparatus</keyword>
<organism evidence="11">
    <name type="scientific">Phallusia mammillata</name>
    <dbReference type="NCBI Taxonomy" id="59560"/>
    <lineage>
        <taxon>Eukaryota</taxon>
        <taxon>Metazoa</taxon>
        <taxon>Chordata</taxon>
        <taxon>Tunicata</taxon>
        <taxon>Ascidiacea</taxon>
        <taxon>Phlebobranchia</taxon>
        <taxon>Ascidiidae</taxon>
        <taxon>Phallusia</taxon>
    </lineage>
</organism>
<gene>
    <name evidence="11" type="primary">LOC100181857-001</name>
</gene>
<dbReference type="PANTHER" id="PTHR11214">
    <property type="entry name" value="BETA-1,3-N-ACETYLGLUCOSAMINYLTRANSFERASE"/>
    <property type="match status" value="1"/>
</dbReference>
<accession>A0A6F9DGV1</accession>
<proteinExistence type="evidence at transcript level"/>
<keyword evidence="9 10" id="KW-0472">Membrane</keyword>
<evidence type="ECO:0000256" key="8">
    <source>
        <dbReference type="ARBA" id="ARBA00023034"/>
    </source>
</evidence>
<comment type="similarity">
    <text evidence="2 10">Belongs to the glycosyltransferase 31 family.</text>
</comment>
<evidence type="ECO:0000256" key="10">
    <source>
        <dbReference type="RuleBase" id="RU363063"/>
    </source>
</evidence>
<evidence type="ECO:0000256" key="4">
    <source>
        <dbReference type="ARBA" id="ARBA00022679"/>
    </source>
</evidence>
<dbReference type="GO" id="GO:0016758">
    <property type="term" value="F:hexosyltransferase activity"/>
    <property type="evidence" value="ECO:0007669"/>
    <property type="project" value="InterPro"/>
</dbReference>
<reference evidence="11" key="1">
    <citation type="submission" date="2020-04" db="EMBL/GenBank/DDBJ databases">
        <authorList>
            <person name="Neveu A P."/>
        </authorList>
    </citation>
    <scope>NUCLEOTIDE SEQUENCE</scope>
    <source>
        <tissue evidence="11">Whole embryo</tissue>
    </source>
</reference>
<name>A0A6F9DGV1_9ASCI</name>
<dbReference type="AlphaFoldDB" id="A0A6F9DGV1"/>
<dbReference type="GO" id="GO:0006493">
    <property type="term" value="P:protein O-linked glycosylation"/>
    <property type="evidence" value="ECO:0007669"/>
    <property type="project" value="TreeGrafter"/>
</dbReference>
<feature type="transmembrane region" description="Helical" evidence="10">
    <location>
        <begin position="7"/>
        <end position="28"/>
    </location>
</feature>
<evidence type="ECO:0000313" key="11">
    <source>
        <dbReference type="EMBL" id="CAB3262687.1"/>
    </source>
</evidence>
<dbReference type="PANTHER" id="PTHR11214:SF283">
    <property type="entry name" value="N-ACETYLLACTOSAMINIDE BETA-1,3-N-ACETYLGLUCOSAMINYLTRANSFERASE 4-LIKE"/>
    <property type="match status" value="1"/>
</dbReference>
<keyword evidence="4" id="KW-0808">Transferase</keyword>
<keyword evidence="3 10" id="KW-0328">Glycosyltransferase</keyword>
<protein>
    <recommendedName>
        <fullName evidence="10">Hexosyltransferase</fullName>
        <ecNumber evidence="10">2.4.1.-</ecNumber>
    </recommendedName>
</protein>
<dbReference type="GO" id="GO:0000139">
    <property type="term" value="C:Golgi membrane"/>
    <property type="evidence" value="ECO:0007669"/>
    <property type="project" value="UniProtKB-SubCell"/>
</dbReference>
<dbReference type="EC" id="2.4.1.-" evidence="10"/>
<evidence type="ECO:0000256" key="1">
    <source>
        <dbReference type="ARBA" id="ARBA00004323"/>
    </source>
</evidence>